<dbReference type="EMBL" id="FNZQ01000001">
    <property type="protein sequence ID" value="SEK52001.1"/>
    <property type="molecule type" value="Genomic_DNA"/>
</dbReference>
<evidence type="ECO:0000256" key="1">
    <source>
        <dbReference type="SAM" id="MobiDB-lite"/>
    </source>
</evidence>
<protein>
    <submittedName>
        <fullName evidence="2">Uncharacterized protein</fullName>
    </submittedName>
</protein>
<reference evidence="2 3" key="1">
    <citation type="submission" date="2016-10" db="EMBL/GenBank/DDBJ databases">
        <authorList>
            <person name="de Groot N.N."/>
        </authorList>
    </citation>
    <scope>NUCLEOTIDE SEQUENCE [LARGE SCALE GENOMIC DNA]</scope>
    <source>
        <strain evidence="2 3">DSM 14858</strain>
    </source>
</reference>
<feature type="compositionally biased region" description="Basic and acidic residues" evidence="1">
    <location>
        <begin position="48"/>
        <end position="60"/>
    </location>
</feature>
<feature type="region of interest" description="Disordered" evidence="1">
    <location>
        <begin position="25"/>
        <end position="60"/>
    </location>
</feature>
<sequence>MPRLVMRFDGTSVANLDRIRRVTAGAATGSDLNPDFPSAGLTHPRVARHSERENRYPVVG</sequence>
<dbReference type="AlphaFoldDB" id="A0A1H7HNY4"/>
<evidence type="ECO:0000313" key="3">
    <source>
        <dbReference type="Proteomes" id="UP000199283"/>
    </source>
</evidence>
<dbReference type="Proteomes" id="UP000199283">
    <property type="component" value="Unassembled WGS sequence"/>
</dbReference>
<name>A0A1H7HNY4_9RHOB</name>
<gene>
    <name evidence="2" type="ORF">SAMN04488526_0775</name>
</gene>
<proteinExistence type="predicted"/>
<keyword evidence="3" id="KW-1185">Reference proteome</keyword>
<organism evidence="2 3">
    <name type="scientific">Jannaschia helgolandensis</name>
    <dbReference type="NCBI Taxonomy" id="188906"/>
    <lineage>
        <taxon>Bacteria</taxon>
        <taxon>Pseudomonadati</taxon>
        <taxon>Pseudomonadota</taxon>
        <taxon>Alphaproteobacteria</taxon>
        <taxon>Rhodobacterales</taxon>
        <taxon>Roseobacteraceae</taxon>
        <taxon>Jannaschia</taxon>
    </lineage>
</organism>
<evidence type="ECO:0000313" key="2">
    <source>
        <dbReference type="EMBL" id="SEK52001.1"/>
    </source>
</evidence>
<accession>A0A1H7HNY4</accession>